<dbReference type="InterPro" id="IPR006034">
    <property type="entry name" value="Asparaginase/glutaminase-like"/>
</dbReference>
<dbReference type="Pfam" id="PF17763">
    <property type="entry name" value="Asparaginase_C"/>
    <property type="match status" value="1"/>
</dbReference>
<dbReference type="Gene3D" id="3.40.50.1170">
    <property type="entry name" value="L-asparaginase, N-terminal domain"/>
    <property type="match status" value="1"/>
</dbReference>
<feature type="signal peptide" evidence="6">
    <location>
        <begin position="1"/>
        <end position="25"/>
    </location>
</feature>
<dbReference type="PANTHER" id="PTHR11707">
    <property type="entry name" value="L-ASPARAGINASE"/>
    <property type="match status" value="1"/>
</dbReference>
<dbReference type="InterPro" id="IPR020827">
    <property type="entry name" value="Asparaginase/glutaminase_AS1"/>
</dbReference>
<comment type="caution">
    <text evidence="9">The sequence shown here is derived from an EMBL/GenBank/DDBJ whole genome shotgun (WGS) entry which is preliminary data.</text>
</comment>
<sequence>MELTLWKRWLLMGVAASAFNAAAWAADKANVVILATGGTIAGAGASTANSASYQAAKVPVDKLILSVPELASVAQVRGEQVFQIASESFTNSHLLQLGKRISALAKQQDVDGIVVTHGTDTLEETAYFLNLTVHTDKPIVVVGSMRPGTAMSADGALNLYNAVVVAASPDARGKGVLVTMNDQIDSGRDVGKGINIKTNAFASQWGSLGMVVEGRNYWFRAPVKRHTMNSEFDIDKLDQLAPVEIVYGYGNVPASLYEAAAAAGARAIIHAGTGNGSVADRIVPTLQSLRGKGVQIIRSARVPAGFVLRNAEQPDDKHDWVVAHDLNPQKARILAAVALSQFSDSQNLQRVFWEY</sequence>
<feature type="domain" description="L-asparaginase N-terminal" evidence="7">
    <location>
        <begin position="30"/>
        <end position="220"/>
    </location>
</feature>
<dbReference type="Proteomes" id="UP001156706">
    <property type="component" value="Unassembled WGS sequence"/>
</dbReference>
<dbReference type="PANTHER" id="PTHR11707:SF28">
    <property type="entry name" value="60 KDA LYSOPHOSPHOLIPASE"/>
    <property type="match status" value="1"/>
</dbReference>
<keyword evidence="2" id="KW-0378">Hydrolase</keyword>
<dbReference type="Pfam" id="PF00710">
    <property type="entry name" value="Asparaginase"/>
    <property type="match status" value="1"/>
</dbReference>
<keyword evidence="6" id="KW-0732">Signal</keyword>
<dbReference type="InterPro" id="IPR027475">
    <property type="entry name" value="Asparaginase/glutaminase_AS2"/>
</dbReference>
<keyword evidence="10" id="KW-1185">Reference proteome</keyword>
<evidence type="ECO:0000259" key="7">
    <source>
        <dbReference type="Pfam" id="PF00710"/>
    </source>
</evidence>
<reference evidence="10" key="1">
    <citation type="journal article" date="2019" name="Int. J. Syst. Evol. Microbiol.">
        <title>The Global Catalogue of Microorganisms (GCM) 10K type strain sequencing project: providing services to taxonomists for standard genome sequencing and annotation.</title>
        <authorList>
            <consortium name="The Broad Institute Genomics Platform"/>
            <consortium name="The Broad Institute Genome Sequencing Center for Infectious Disease"/>
            <person name="Wu L."/>
            <person name="Ma J."/>
        </authorList>
    </citation>
    <scope>NUCLEOTIDE SEQUENCE [LARGE SCALE GENOMIC DNA]</scope>
    <source>
        <strain evidence="10">NBRC 110044</strain>
    </source>
</reference>
<dbReference type="EMBL" id="BSOG01000006">
    <property type="protein sequence ID" value="GLR14873.1"/>
    <property type="molecule type" value="Genomic_DNA"/>
</dbReference>
<dbReference type="Gene3D" id="3.40.50.40">
    <property type="match status" value="1"/>
</dbReference>
<dbReference type="RefSeq" id="WP_308447074.1">
    <property type="nucleotide sequence ID" value="NZ_BSOG01000006.1"/>
</dbReference>
<evidence type="ECO:0000256" key="2">
    <source>
        <dbReference type="ARBA" id="ARBA00022801"/>
    </source>
</evidence>
<protein>
    <submittedName>
        <fullName evidence="9">Glutaminase-asparaginase</fullName>
    </submittedName>
</protein>
<evidence type="ECO:0000313" key="9">
    <source>
        <dbReference type="EMBL" id="GLR14873.1"/>
    </source>
</evidence>
<dbReference type="PRINTS" id="PR00139">
    <property type="entry name" value="ASNGLNASE"/>
</dbReference>
<dbReference type="InterPro" id="IPR036152">
    <property type="entry name" value="Asp/glu_Ase-like_sf"/>
</dbReference>
<evidence type="ECO:0000256" key="5">
    <source>
        <dbReference type="RuleBase" id="RU004456"/>
    </source>
</evidence>
<feature type="active site" evidence="3">
    <location>
        <position position="39"/>
    </location>
</feature>
<evidence type="ECO:0000256" key="3">
    <source>
        <dbReference type="PROSITE-ProRule" id="PRU10099"/>
    </source>
</evidence>
<dbReference type="InterPro" id="IPR027474">
    <property type="entry name" value="L-asparaginase_N"/>
</dbReference>
<dbReference type="InterPro" id="IPR037152">
    <property type="entry name" value="L-asparaginase_N_sf"/>
</dbReference>
<feature type="domain" description="Asparaginase/glutaminase C-terminal" evidence="8">
    <location>
        <begin position="243"/>
        <end position="352"/>
    </location>
</feature>
<evidence type="ECO:0000256" key="4">
    <source>
        <dbReference type="PROSITE-ProRule" id="PRU10100"/>
    </source>
</evidence>
<dbReference type="InterPro" id="IPR027473">
    <property type="entry name" value="L-asparaginase_C"/>
</dbReference>
<dbReference type="InterPro" id="IPR040919">
    <property type="entry name" value="Asparaginase_C"/>
</dbReference>
<name>A0ABQ5YMF7_9NEIS</name>
<evidence type="ECO:0000313" key="10">
    <source>
        <dbReference type="Proteomes" id="UP001156706"/>
    </source>
</evidence>
<dbReference type="InterPro" id="IPR004550">
    <property type="entry name" value="AsnASE_II"/>
</dbReference>
<gene>
    <name evidence="9" type="primary">ansB</name>
    <name evidence="9" type="ORF">GCM10007907_36630</name>
</gene>
<dbReference type="NCBIfam" id="TIGR00520">
    <property type="entry name" value="asnASE_II"/>
    <property type="match status" value="1"/>
</dbReference>
<dbReference type="SMART" id="SM00870">
    <property type="entry name" value="Asparaginase"/>
    <property type="match status" value="1"/>
</dbReference>
<evidence type="ECO:0000256" key="6">
    <source>
        <dbReference type="SAM" id="SignalP"/>
    </source>
</evidence>
<proteinExistence type="inferred from homology"/>
<dbReference type="PROSITE" id="PS00917">
    <property type="entry name" value="ASN_GLN_ASE_2"/>
    <property type="match status" value="1"/>
</dbReference>
<dbReference type="PIRSF" id="PIRSF500176">
    <property type="entry name" value="L_ASNase"/>
    <property type="match status" value="1"/>
</dbReference>
<dbReference type="PROSITE" id="PS51732">
    <property type="entry name" value="ASN_GLN_ASE_3"/>
    <property type="match status" value="1"/>
</dbReference>
<comment type="similarity">
    <text evidence="1 5">Belongs to the asparaginase 1 family.</text>
</comment>
<feature type="chain" id="PRO_5045908591" evidence="6">
    <location>
        <begin position="26"/>
        <end position="355"/>
    </location>
</feature>
<evidence type="ECO:0000259" key="8">
    <source>
        <dbReference type="Pfam" id="PF17763"/>
    </source>
</evidence>
<dbReference type="PROSITE" id="PS00144">
    <property type="entry name" value="ASN_GLN_ASE_1"/>
    <property type="match status" value="1"/>
</dbReference>
<organism evidence="9 10">
    <name type="scientific">Chitinimonas prasina</name>
    <dbReference type="NCBI Taxonomy" id="1434937"/>
    <lineage>
        <taxon>Bacteria</taxon>
        <taxon>Pseudomonadati</taxon>
        <taxon>Pseudomonadota</taxon>
        <taxon>Betaproteobacteria</taxon>
        <taxon>Neisseriales</taxon>
        <taxon>Chitinibacteraceae</taxon>
        <taxon>Chitinimonas</taxon>
    </lineage>
</organism>
<accession>A0ABQ5YMF7</accession>
<evidence type="ECO:0000256" key="1">
    <source>
        <dbReference type="ARBA" id="ARBA00010518"/>
    </source>
</evidence>
<dbReference type="PIRSF" id="PIRSF001220">
    <property type="entry name" value="L-ASNase_gatD"/>
    <property type="match status" value="1"/>
</dbReference>
<dbReference type="SUPFAM" id="SSF53774">
    <property type="entry name" value="Glutaminase/Asparaginase"/>
    <property type="match status" value="1"/>
</dbReference>
<feature type="active site" evidence="4">
    <location>
        <position position="119"/>
    </location>
</feature>